<reference evidence="3 4" key="1">
    <citation type="submission" date="2013-03" db="EMBL/GenBank/DDBJ databases">
        <authorList>
            <person name="Harkins D.M."/>
            <person name="Durkin A.S."/>
            <person name="Brinkac L.M."/>
            <person name="Haft D.H."/>
            <person name="Selengut J.D."/>
            <person name="Sanka R."/>
            <person name="DePew J."/>
            <person name="Purushe J."/>
            <person name="Galloway R.L."/>
            <person name="Vinetz J.M."/>
            <person name="Sutton G.G."/>
            <person name="Nierman W.C."/>
            <person name="Fouts D.E."/>
        </authorList>
    </citation>
    <scope>NUCLEOTIDE SEQUENCE [LARGE SCALE GENOMIC DNA]</scope>
    <source>
        <strain evidence="3 4">Waz Holland</strain>
    </source>
</reference>
<keyword evidence="1" id="KW-0472">Membrane</keyword>
<evidence type="ECO:0000313" key="4">
    <source>
        <dbReference type="Proteomes" id="UP000012227"/>
    </source>
</evidence>
<sequence length="179" mass="20947">MQKLDRYMDTRKVRILFLGFYVLSLIVWIAEEIFTLTNPPEYFDRFRIIIATVESFIALSSFLVVFILYKELKAEAVENVQAKSQIHDLKRTNRILKNPELGFWAEAKAQMEEWNLSEAETEIAILLLRGFSQKQIAAVRKKSLRTIENQTASIYEKSSMRGKLEFISYFLTPLLPEED</sequence>
<organism evidence="3 4">
    <name type="scientific">Leptospira vanthielii serovar Holland str. Waz Holland = ATCC 700522</name>
    <dbReference type="NCBI Taxonomy" id="1218591"/>
    <lineage>
        <taxon>Bacteria</taxon>
        <taxon>Pseudomonadati</taxon>
        <taxon>Spirochaetota</taxon>
        <taxon>Spirochaetia</taxon>
        <taxon>Leptospirales</taxon>
        <taxon>Leptospiraceae</taxon>
        <taxon>Leptospira</taxon>
    </lineage>
</organism>
<dbReference type="InterPro" id="IPR036388">
    <property type="entry name" value="WH-like_DNA-bd_sf"/>
</dbReference>
<dbReference type="Proteomes" id="UP000012227">
    <property type="component" value="Unassembled WGS sequence"/>
</dbReference>
<feature type="transmembrane region" description="Helical" evidence="1">
    <location>
        <begin position="12"/>
        <end position="30"/>
    </location>
</feature>
<keyword evidence="1" id="KW-1133">Transmembrane helix</keyword>
<evidence type="ECO:0000259" key="2">
    <source>
        <dbReference type="SMART" id="SM00421"/>
    </source>
</evidence>
<dbReference type="InterPro" id="IPR016032">
    <property type="entry name" value="Sig_transdc_resp-reg_C-effctor"/>
</dbReference>
<dbReference type="AlphaFoldDB" id="N1W8Q3"/>
<dbReference type="Gene3D" id="1.10.10.10">
    <property type="entry name" value="Winged helix-like DNA-binding domain superfamily/Winged helix DNA-binding domain"/>
    <property type="match status" value="1"/>
</dbReference>
<keyword evidence="1" id="KW-0812">Transmembrane</keyword>
<evidence type="ECO:0000256" key="1">
    <source>
        <dbReference type="SAM" id="Phobius"/>
    </source>
</evidence>
<protein>
    <submittedName>
        <fullName evidence="3">Transcriptional regulator, LuxR family</fullName>
    </submittedName>
</protein>
<dbReference type="NCBIfam" id="NF047608">
    <property type="entry name" value="LIC13292_fam"/>
    <property type="match status" value="1"/>
</dbReference>
<gene>
    <name evidence="3" type="ORF">LEP1GSC199_3957</name>
</gene>
<dbReference type="InterPro" id="IPR000792">
    <property type="entry name" value="Tscrpt_reg_LuxR_C"/>
</dbReference>
<dbReference type="GO" id="GO:0003677">
    <property type="term" value="F:DNA binding"/>
    <property type="evidence" value="ECO:0007669"/>
    <property type="project" value="InterPro"/>
</dbReference>
<dbReference type="SMART" id="SM00421">
    <property type="entry name" value="HTH_LUXR"/>
    <property type="match status" value="1"/>
</dbReference>
<accession>N1W8Q3</accession>
<feature type="transmembrane region" description="Helical" evidence="1">
    <location>
        <begin position="46"/>
        <end position="69"/>
    </location>
</feature>
<evidence type="ECO:0000313" key="3">
    <source>
        <dbReference type="EMBL" id="EMY69835.1"/>
    </source>
</evidence>
<dbReference type="EMBL" id="AOGY02000045">
    <property type="protein sequence ID" value="EMY69835.1"/>
    <property type="molecule type" value="Genomic_DNA"/>
</dbReference>
<dbReference type="GO" id="GO:0006355">
    <property type="term" value="P:regulation of DNA-templated transcription"/>
    <property type="evidence" value="ECO:0007669"/>
    <property type="project" value="InterPro"/>
</dbReference>
<proteinExistence type="predicted"/>
<comment type="caution">
    <text evidence="3">The sequence shown here is derived from an EMBL/GenBank/DDBJ whole genome shotgun (WGS) entry which is preliminary data.</text>
</comment>
<dbReference type="SUPFAM" id="SSF46894">
    <property type="entry name" value="C-terminal effector domain of the bipartite response regulators"/>
    <property type="match status" value="1"/>
</dbReference>
<feature type="domain" description="HTH luxR-type" evidence="2">
    <location>
        <begin position="113"/>
        <end position="170"/>
    </location>
</feature>
<name>N1W8Q3_9LEPT</name>
<dbReference type="STRING" id="1218591.LEP1GSC199_3957"/>